<dbReference type="AlphaFoldDB" id="A0A7W2AGF7"/>
<comment type="caution">
    <text evidence="2">The sequence shown here is derived from an EMBL/GenBank/DDBJ whole genome shotgun (WGS) entry which is preliminary data.</text>
</comment>
<protein>
    <submittedName>
        <fullName evidence="2">Uncharacterized protein</fullName>
    </submittedName>
</protein>
<dbReference type="EMBL" id="JACEIP010000004">
    <property type="protein sequence ID" value="MBA4542157.1"/>
    <property type="molecule type" value="Genomic_DNA"/>
</dbReference>
<dbReference type="Proteomes" id="UP000530514">
    <property type="component" value="Unassembled WGS sequence"/>
</dbReference>
<proteinExistence type="predicted"/>
<sequence>MDLFQKFVRENVDGPEQSKSERILLVPRPLEKEFEHFCRKRNLSFNEGLIMLIETALNQEKKPKQPEEEAVQPNPQMFMNDAL</sequence>
<reference evidence="2 3" key="1">
    <citation type="submission" date="2020-07" db="EMBL/GenBank/DDBJ databases">
        <authorList>
            <person name="Feng H."/>
        </authorList>
    </citation>
    <scope>NUCLEOTIDE SEQUENCE [LARGE SCALE GENOMIC DNA]</scope>
    <source>
        <strain evidence="3">s-11</strain>
    </source>
</reference>
<accession>A0A7W2AGF7</accession>
<evidence type="ECO:0000256" key="1">
    <source>
        <dbReference type="SAM" id="MobiDB-lite"/>
    </source>
</evidence>
<feature type="region of interest" description="Disordered" evidence="1">
    <location>
        <begin position="59"/>
        <end position="83"/>
    </location>
</feature>
<organism evidence="2 3">
    <name type="scientific">Thermoactinomyces daqus</name>
    <dbReference type="NCBI Taxonomy" id="1329516"/>
    <lineage>
        <taxon>Bacteria</taxon>
        <taxon>Bacillati</taxon>
        <taxon>Bacillota</taxon>
        <taxon>Bacilli</taxon>
        <taxon>Bacillales</taxon>
        <taxon>Thermoactinomycetaceae</taxon>
        <taxon>Thermoactinomyces</taxon>
    </lineage>
</organism>
<evidence type="ECO:0000313" key="2">
    <source>
        <dbReference type="EMBL" id="MBA4542157.1"/>
    </source>
</evidence>
<gene>
    <name evidence="2" type="ORF">H1164_04485</name>
</gene>
<dbReference type="RefSeq" id="WP_033099528.1">
    <property type="nucleotide sequence ID" value="NZ_JACEIP010000004.1"/>
</dbReference>
<name>A0A7W2AGF7_9BACL</name>
<dbReference type="OrthoDB" id="2991436at2"/>
<evidence type="ECO:0000313" key="3">
    <source>
        <dbReference type="Proteomes" id="UP000530514"/>
    </source>
</evidence>
<keyword evidence="3" id="KW-1185">Reference proteome</keyword>